<accession>A0A6J5RJ27</accession>
<reference evidence="1" key="1">
    <citation type="submission" date="2020-05" db="EMBL/GenBank/DDBJ databases">
        <authorList>
            <person name="Chiriac C."/>
            <person name="Salcher M."/>
            <person name="Ghai R."/>
            <person name="Kavagutti S V."/>
        </authorList>
    </citation>
    <scope>NUCLEOTIDE SEQUENCE</scope>
</reference>
<name>A0A6J5RJ27_9CAUD</name>
<evidence type="ECO:0000313" key="1">
    <source>
        <dbReference type="EMBL" id="CAB4194306.1"/>
    </source>
</evidence>
<protein>
    <submittedName>
        <fullName evidence="1">Uncharacterized protein</fullName>
    </submittedName>
</protein>
<organism evidence="1">
    <name type="scientific">uncultured Caudovirales phage</name>
    <dbReference type="NCBI Taxonomy" id="2100421"/>
    <lineage>
        <taxon>Viruses</taxon>
        <taxon>Duplodnaviria</taxon>
        <taxon>Heunggongvirae</taxon>
        <taxon>Uroviricota</taxon>
        <taxon>Caudoviricetes</taxon>
        <taxon>Peduoviridae</taxon>
        <taxon>Maltschvirus</taxon>
        <taxon>Maltschvirus maltsch</taxon>
    </lineage>
</organism>
<proteinExistence type="predicted"/>
<sequence length="51" mass="5330">MTYTVAVDHEVCGKTRGASLSEKDLEGFNVEALLAAGAITSTTTKNAKEAE</sequence>
<gene>
    <name evidence="1" type="ORF">UFOVP1260_21</name>
</gene>
<dbReference type="EMBL" id="LR797207">
    <property type="protein sequence ID" value="CAB4194306.1"/>
    <property type="molecule type" value="Genomic_DNA"/>
</dbReference>